<name>W4L8K2_ENTF1</name>
<protein>
    <submittedName>
        <fullName evidence="4">GCN5 family acetyltransferase</fullName>
    </submittedName>
</protein>
<dbReference type="PROSITE" id="PS51186">
    <property type="entry name" value="GNAT"/>
    <property type="match status" value="1"/>
</dbReference>
<dbReference type="HOGENOM" id="CLU_013985_4_2_7"/>
<evidence type="ECO:0000259" key="3">
    <source>
        <dbReference type="PROSITE" id="PS51186"/>
    </source>
</evidence>
<proteinExistence type="predicted"/>
<keyword evidence="2" id="KW-0012">Acyltransferase</keyword>
<accession>W4L8K2</accession>
<feature type="domain" description="N-acetyltransferase" evidence="3">
    <location>
        <begin position="3"/>
        <end position="164"/>
    </location>
</feature>
<dbReference type="PANTHER" id="PTHR43072">
    <property type="entry name" value="N-ACETYLTRANSFERASE"/>
    <property type="match status" value="1"/>
</dbReference>
<dbReference type="InterPro" id="IPR000182">
    <property type="entry name" value="GNAT_dom"/>
</dbReference>
<dbReference type="PANTHER" id="PTHR43072:SF23">
    <property type="entry name" value="UPF0039 PROTEIN C11D3.02C"/>
    <property type="match status" value="1"/>
</dbReference>
<keyword evidence="1" id="KW-0808">Transferase</keyword>
<dbReference type="Proteomes" id="UP000019141">
    <property type="component" value="Unassembled WGS sequence"/>
</dbReference>
<comment type="caution">
    <text evidence="4">The sequence shown here is derived from an EMBL/GenBank/DDBJ whole genome shotgun (WGS) entry which is preliminary data.</text>
</comment>
<dbReference type="AlphaFoldDB" id="W4L8K2"/>
<dbReference type="PATRIC" id="fig|1429438.4.peg.6661"/>
<evidence type="ECO:0000313" key="5">
    <source>
        <dbReference type="Proteomes" id="UP000019141"/>
    </source>
</evidence>
<dbReference type="GO" id="GO:0016747">
    <property type="term" value="F:acyltransferase activity, transferring groups other than amino-acyl groups"/>
    <property type="evidence" value="ECO:0007669"/>
    <property type="project" value="InterPro"/>
</dbReference>
<gene>
    <name evidence="4" type="ORF">ETSY1_35385</name>
</gene>
<dbReference type="NCBIfam" id="NF040504">
    <property type="entry name" value="resist_ArsN1b"/>
    <property type="match status" value="1"/>
</dbReference>
<dbReference type="InterPro" id="IPR016181">
    <property type="entry name" value="Acyl_CoA_acyltransferase"/>
</dbReference>
<dbReference type="Pfam" id="PF13420">
    <property type="entry name" value="Acetyltransf_4"/>
    <property type="match status" value="1"/>
</dbReference>
<evidence type="ECO:0000256" key="2">
    <source>
        <dbReference type="ARBA" id="ARBA00023315"/>
    </source>
</evidence>
<dbReference type="Gene3D" id="3.40.630.30">
    <property type="match status" value="1"/>
</dbReference>
<sequence length="199" mass="22314">MTATIRVATPQDAAAILDIYAPIVRETAISFELDPPTVPQMQQRIEETLLQWPWLVCDRQAEVLGYVYATRHRARAAYQWSVDVSVYIQAGMRRTGIGRALYTSLFELLALQQFHNCYAGITLPNPGSVGLHEALGFEPVGVYRRVGYKLASWHDVGWWQLVLPTEQSSPSPPIAFTTLVAHSDRWEIALQAGAHLLQI</sequence>
<dbReference type="SUPFAM" id="SSF55729">
    <property type="entry name" value="Acyl-CoA N-acyltransferases (Nat)"/>
    <property type="match status" value="1"/>
</dbReference>
<evidence type="ECO:0000256" key="1">
    <source>
        <dbReference type="ARBA" id="ARBA00022679"/>
    </source>
</evidence>
<organism evidence="4 5">
    <name type="scientific">Entotheonella factor</name>
    <dbReference type="NCBI Taxonomy" id="1429438"/>
    <lineage>
        <taxon>Bacteria</taxon>
        <taxon>Pseudomonadati</taxon>
        <taxon>Nitrospinota/Tectimicrobiota group</taxon>
        <taxon>Candidatus Tectimicrobiota</taxon>
        <taxon>Candidatus Entotheonellia</taxon>
        <taxon>Candidatus Entotheonellales</taxon>
        <taxon>Candidatus Entotheonellaceae</taxon>
        <taxon>Candidatus Entotheonella</taxon>
    </lineage>
</organism>
<evidence type="ECO:0000313" key="4">
    <source>
        <dbReference type="EMBL" id="ETW94332.1"/>
    </source>
</evidence>
<reference evidence="4 5" key="1">
    <citation type="journal article" date="2014" name="Nature">
        <title>An environmental bacterial taxon with a large and distinct metabolic repertoire.</title>
        <authorList>
            <person name="Wilson M.C."/>
            <person name="Mori T."/>
            <person name="Ruckert C."/>
            <person name="Uria A.R."/>
            <person name="Helf M.J."/>
            <person name="Takada K."/>
            <person name="Gernert C."/>
            <person name="Steffens U.A."/>
            <person name="Heycke N."/>
            <person name="Schmitt S."/>
            <person name="Rinke C."/>
            <person name="Helfrich E.J."/>
            <person name="Brachmann A.O."/>
            <person name="Gurgui C."/>
            <person name="Wakimoto T."/>
            <person name="Kracht M."/>
            <person name="Crusemann M."/>
            <person name="Hentschel U."/>
            <person name="Abe I."/>
            <person name="Matsunaga S."/>
            <person name="Kalinowski J."/>
            <person name="Takeyama H."/>
            <person name="Piel J."/>
        </authorList>
    </citation>
    <scope>NUCLEOTIDE SEQUENCE [LARGE SCALE GENOMIC DNA]</scope>
    <source>
        <strain evidence="5">TSY1</strain>
    </source>
</reference>
<keyword evidence="5" id="KW-1185">Reference proteome</keyword>
<dbReference type="EMBL" id="AZHW01001082">
    <property type="protein sequence ID" value="ETW94332.1"/>
    <property type="molecule type" value="Genomic_DNA"/>
</dbReference>